<evidence type="ECO:0000256" key="6">
    <source>
        <dbReference type="ARBA" id="ARBA00023242"/>
    </source>
</evidence>
<keyword evidence="3" id="KW-0863">Zinc-finger</keyword>
<feature type="non-terminal residue" evidence="9">
    <location>
        <position position="381"/>
    </location>
</feature>
<feature type="non-terminal residue" evidence="9">
    <location>
        <position position="1"/>
    </location>
</feature>
<evidence type="ECO:0000259" key="8">
    <source>
        <dbReference type="Pfam" id="PF14372"/>
    </source>
</evidence>
<dbReference type="EMBL" id="CABIKO010000492">
    <property type="protein sequence ID" value="VVA36972.1"/>
    <property type="molecule type" value="Genomic_DNA"/>
</dbReference>
<accession>A0A5E4GBI6</accession>
<protein>
    <submittedName>
        <fullName evidence="9">PREDICTED: zinc finger</fullName>
    </submittedName>
</protein>
<dbReference type="InterPro" id="IPR025525">
    <property type="entry name" value="hAT-like_transposase_RNase-H"/>
</dbReference>
<evidence type="ECO:0000313" key="10">
    <source>
        <dbReference type="Proteomes" id="UP000327085"/>
    </source>
</evidence>
<dbReference type="GO" id="GO:0003677">
    <property type="term" value="F:DNA binding"/>
    <property type="evidence" value="ECO:0007669"/>
    <property type="project" value="UniProtKB-KW"/>
</dbReference>
<proteinExistence type="predicted"/>
<keyword evidence="5" id="KW-0238">DNA-binding</keyword>
<feature type="region of interest" description="Disordered" evidence="7">
    <location>
        <begin position="182"/>
        <end position="207"/>
    </location>
</feature>
<organism evidence="9 10">
    <name type="scientific">Prunus dulcis</name>
    <name type="common">Almond</name>
    <name type="synonym">Amygdalus dulcis</name>
    <dbReference type="NCBI Taxonomy" id="3755"/>
    <lineage>
        <taxon>Eukaryota</taxon>
        <taxon>Viridiplantae</taxon>
        <taxon>Streptophyta</taxon>
        <taxon>Embryophyta</taxon>
        <taxon>Tracheophyta</taxon>
        <taxon>Spermatophyta</taxon>
        <taxon>Magnoliopsida</taxon>
        <taxon>eudicotyledons</taxon>
        <taxon>Gunneridae</taxon>
        <taxon>Pentapetalae</taxon>
        <taxon>rosids</taxon>
        <taxon>fabids</taxon>
        <taxon>Rosales</taxon>
        <taxon>Rosaceae</taxon>
        <taxon>Amygdaloideae</taxon>
        <taxon>Amygdaleae</taxon>
        <taxon>Prunus</taxon>
    </lineage>
</organism>
<dbReference type="GO" id="GO:0005634">
    <property type="term" value="C:nucleus"/>
    <property type="evidence" value="ECO:0007669"/>
    <property type="project" value="UniProtKB-SubCell"/>
</dbReference>
<comment type="subcellular location">
    <subcellularLocation>
        <location evidence="1">Nucleus</location>
    </subcellularLocation>
</comment>
<evidence type="ECO:0000256" key="1">
    <source>
        <dbReference type="ARBA" id="ARBA00004123"/>
    </source>
</evidence>
<dbReference type="Proteomes" id="UP000327085">
    <property type="component" value="Chromosome 6"/>
</dbReference>
<reference evidence="10" key="1">
    <citation type="journal article" date="2020" name="Plant J.">
        <title>Transposons played a major role in the diversification between the closely related almond and peach genomes: results from the almond genome sequence.</title>
        <authorList>
            <person name="Alioto T."/>
            <person name="Alexiou K.G."/>
            <person name="Bardil A."/>
            <person name="Barteri F."/>
            <person name="Castanera R."/>
            <person name="Cruz F."/>
            <person name="Dhingra A."/>
            <person name="Duval H."/>
            <person name="Fernandez I Marti A."/>
            <person name="Frias L."/>
            <person name="Galan B."/>
            <person name="Garcia J.L."/>
            <person name="Howad W."/>
            <person name="Gomez-Garrido J."/>
            <person name="Gut M."/>
            <person name="Julca I."/>
            <person name="Morata J."/>
            <person name="Puigdomenech P."/>
            <person name="Ribeca P."/>
            <person name="Rubio Cabetas M.J."/>
            <person name="Vlasova A."/>
            <person name="Wirthensohn M."/>
            <person name="Garcia-Mas J."/>
            <person name="Gabaldon T."/>
            <person name="Casacuberta J.M."/>
            <person name="Arus P."/>
        </authorList>
    </citation>
    <scope>NUCLEOTIDE SEQUENCE [LARGE SCALE GENOMIC DNA]</scope>
    <source>
        <strain evidence="10">cv. Texas</strain>
    </source>
</reference>
<keyword evidence="4" id="KW-0862">Zinc</keyword>
<dbReference type="InParanoid" id="A0A5E4GBI6"/>
<dbReference type="InterPro" id="IPR052035">
    <property type="entry name" value="ZnF_BED_domain_contain"/>
</dbReference>
<evidence type="ECO:0000256" key="7">
    <source>
        <dbReference type="SAM" id="MobiDB-lite"/>
    </source>
</evidence>
<name>A0A5E4GBI6_PRUDU</name>
<dbReference type="AlphaFoldDB" id="A0A5E4GBI6"/>
<feature type="compositionally biased region" description="Low complexity" evidence="7">
    <location>
        <begin position="360"/>
        <end position="374"/>
    </location>
</feature>
<keyword evidence="6" id="KW-0539">Nucleus</keyword>
<evidence type="ECO:0000256" key="3">
    <source>
        <dbReference type="ARBA" id="ARBA00022771"/>
    </source>
</evidence>
<dbReference type="InterPro" id="IPR012337">
    <property type="entry name" value="RNaseH-like_sf"/>
</dbReference>
<evidence type="ECO:0000313" key="9">
    <source>
        <dbReference type="EMBL" id="VVA36972.1"/>
    </source>
</evidence>
<gene>
    <name evidence="9" type="ORF">ALMOND_2B025133</name>
</gene>
<dbReference type="SUPFAM" id="SSF53098">
    <property type="entry name" value="Ribonuclease H-like"/>
    <property type="match status" value="1"/>
</dbReference>
<dbReference type="PANTHER" id="PTHR46481">
    <property type="entry name" value="ZINC FINGER BED DOMAIN-CONTAINING PROTEIN 4"/>
    <property type="match status" value="1"/>
</dbReference>
<sequence length="381" mass="43610">TLGRRFLEMYTKMKEKLKVDLRSHRICLTTDTWISVQNVNYMVLTAHFVDSDYKMHKRILNFCVIDSHKWESIGKLLENCLIDWGHEKILTITADNAAANTKAIEYVRKKINGWKDSNSVLGGVHMHMRCSAHIINLIVKEGLKRLESSIVAIRNAVKFVRMGDDPDSSYLMYFKEDEGDDKRIEGIEGSGKGKGKSKTNKRVGPPSDEDWEKAVTFVMFLKTYDVTLKISASLHPTSHSTFHDLLAIDGEIRELYRYDVTIPIEERTAMDTLLNDMAASMKKKYDKYWGELHKVNPFLMIGVVIDPRFKLRNLKHIFEEIFENDPTCDRLVAQKTNEVKQLLMNMYEVYKPSSNNMGATSTTNESGGSTNNETDSSLVFG</sequence>
<feature type="domain" description="hAT-like transposase RNase-H fold" evidence="8">
    <location>
        <begin position="232"/>
        <end position="350"/>
    </location>
</feature>
<dbReference type="GO" id="GO:0008270">
    <property type="term" value="F:zinc ion binding"/>
    <property type="evidence" value="ECO:0007669"/>
    <property type="project" value="UniProtKB-KW"/>
</dbReference>
<dbReference type="Gramene" id="VVA36972">
    <property type="protein sequence ID" value="VVA36972"/>
    <property type="gene ID" value="Prudul26B025133"/>
</dbReference>
<dbReference type="Pfam" id="PF14372">
    <property type="entry name" value="hAT-like_RNase-H"/>
    <property type="match status" value="1"/>
</dbReference>
<evidence type="ECO:0000256" key="4">
    <source>
        <dbReference type="ARBA" id="ARBA00022833"/>
    </source>
</evidence>
<keyword evidence="2" id="KW-0479">Metal-binding</keyword>
<dbReference type="PANTHER" id="PTHR46481:SF10">
    <property type="entry name" value="ZINC FINGER BED DOMAIN-CONTAINING PROTEIN 39"/>
    <property type="match status" value="1"/>
</dbReference>
<feature type="region of interest" description="Disordered" evidence="7">
    <location>
        <begin position="354"/>
        <end position="381"/>
    </location>
</feature>
<evidence type="ECO:0000256" key="2">
    <source>
        <dbReference type="ARBA" id="ARBA00022723"/>
    </source>
</evidence>
<evidence type="ECO:0000256" key="5">
    <source>
        <dbReference type="ARBA" id="ARBA00023125"/>
    </source>
</evidence>
<dbReference type="OMA" id="HDTICER"/>